<reference evidence="1" key="1">
    <citation type="submission" date="2019-02" db="EMBL/GenBank/DDBJ databases">
        <authorList>
            <person name="Gruber-Vodicka R. H."/>
            <person name="Seah K. B. B."/>
        </authorList>
    </citation>
    <scope>NUCLEOTIDE SEQUENCE</scope>
    <source>
        <strain evidence="1">BECK_BZ125</strain>
    </source>
</reference>
<proteinExistence type="predicted"/>
<evidence type="ECO:0000313" key="1">
    <source>
        <dbReference type="EMBL" id="VFK45580.1"/>
    </source>
</evidence>
<protein>
    <submittedName>
        <fullName evidence="1">Uncharacterized protein</fullName>
    </submittedName>
</protein>
<dbReference type="AlphaFoldDB" id="A0A450YVK9"/>
<organism evidence="1">
    <name type="scientific">Candidatus Kentrum sp. TC</name>
    <dbReference type="NCBI Taxonomy" id="2126339"/>
    <lineage>
        <taxon>Bacteria</taxon>
        <taxon>Pseudomonadati</taxon>
        <taxon>Pseudomonadota</taxon>
        <taxon>Gammaproteobacteria</taxon>
        <taxon>Candidatus Kentrum</taxon>
    </lineage>
</organism>
<sequence length="75" mass="8285">MANGKVGINRSDSVRHALAVLDDLQRDAVMNGIEDLSDEEFDALMQDDLQVALSRLRDPADPVISMEEMRSEVGL</sequence>
<accession>A0A450YVK9</accession>
<dbReference type="EMBL" id="CAADFT010000051">
    <property type="protein sequence ID" value="VFK45580.1"/>
    <property type="molecule type" value="Genomic_DNA"/>
</dbReference>
<name>A0A450YVK9_9GAMM</name>
<gene>
    <name evidence="1" type="ORF">BECKTC1821E_GA0114239_105114</name>
</gene>